<protein>
    <submittedName>
        <fullName evidence="3">13083_t:CDS:1</fullName>
    </submittedName>
</protein>
<evidence type="ECO:0000256" key="1">
    <source>
        <dbReference type="SAM" id="MobiDB-lite"/>
    </source>
</evidence>
<proteinExistence type="predicted"/>
<dbReference type="PANTHER" id="PTHR22754">
    <property type="entry name" value="DISCO-INTERACTING PROTEIN 2 DIP2 -RELATED"/>
    <property type="match status" value="1"/>
</dbReference>
<feature type="compositionally biased region" description="Pro residues" evidence="1">
    <location>
        <begin position="180"/>
        <end position="190"/>
    </location>
</feature>
<name>A0A9N8ZV16_9GLOM</name>
<dbReference type="Pfam" id="PF24919">
    <property type="entry name" value="Mug62"/>
    <property type="match status" value="1"/>
</dbReference>
<dbReference type="InterPro" id="IPR045851">
    <property type="entry name" value="AMP-bd_C_sf"/>
</dbReference>
<dbReference type="Pfam" id="PF00501">
    <property type="entry name" value="AMP-binding"/>
    <property type="match status" value="2"/>
</dbReference>
<dbReference type="Pfam" id="PF23024">
    <property type="entry name" value="AMP-dom_DIP2-like"/>
    <property type="match status" value="1"/>
</dbReference>
<feature type="compositionally biased region" description="Low complexity" evidence="1">
    <location>
        <begin position="118"/>
        <end position="135"/>
    </location>
</feature>
<dbReference type="InterPro" id="IPR056881">
    <property type="entry name" value="Mug62_dom"/>
</dbReference>
<sequence>MDGSGIDYNSLPEHVQVRLRELEHEFAEGDITRQGFEKKKYALLAEFMEPPLSHRVAAAGGSLPPAPPKIKSSMEGNININNNHNYVHRKNDDNFNNNMHLISTAPITVEQTSMVGSPDRQLQHFQQPQPKQQSPYNASANPYSNQNSPITHHNHSLHTTSPAHYHASPPRVSPVDPIERGPPPAIPPQHPGRGMRASQQAHHQHHSLSINTQIPQQQNYHRPPPPNSPQQQPAPPIQPYHPSQQYYGPPPPVVPRPFRPSAPVNVRPPPQRPPLPPPKNDVYSPRGSIDYPLRNRATEQVRSQLAYEENSPRGSLEIRSSLDIMSDTASIKSFRSNTDVRSSYENELIPARFQEDNISIRSNRSSSIPVTNVAFKYGLMNGQNEKLERSTSRVSHNNRASRMILAAPPQSSDAPNFDPELSNLAGKQFMPFEPRDVPFHIVDPLNPTQMMSTFPNIAFVFRHRGISTPKRLAFVVLDPKGKEVHAWTWEKLHSRAERVAQMISKHRSISRGDRVALIYRKSEILDFLTAFYGCFLAGVVAVPINAAEEFTELCDILKNTNSRLALTTEHDLKVFTRDLAAQRKELPTNVEWWKTNEISGYHPKRKDDYPPIQTTDLAYIEYTRAPNHDLKGVMVSHRTIMAQCGVMRGSITEKNFHINLDNADPNSLFEHQHSDTLLTHLDPRQQVGLILGALFGVFCGNTTVYLSSLGTDVPGLWVNCISKYRVTIALADYPGLHPVVQSFKRDPSATLNYAKKQTVDLSSLRFLFIDTLVIDPQRNDDIAENLLRPLGVRFPYDAITPMSSLPEHGGMILSFGDLIGVEGLDDRLEGQRQVQEFLIDREALKYNQIIVVAVDEQEIRKRDGEKGVSRVGAFGFVMPEATIAIVDPETTALCLPNTVGEVWVDSPSLSGAFWELHNDTKLIFHAQPLVVPETTGVPELFEQEFLRTGLLGCLINGQLVVFGLYEDRIRQLAEEQPPKTESQKEIWEFHYTTDLEKTVLTHIAGVDGCAAFQSFVNEEFLPIFVAESSLESNRLAALADQIMNTLLEYHGIRVYCTMICPAGTLPRTWRNGKKLVNNMHCRKYYDLGKLKPVCVKTAVERTVFNIPMGIDSAGGIWGPEALKDRQTLNNIGSGLRRPQYTGMEVPQKVTDDQTGFDLLKFQNIVEILIWRSLIAPEDGAYTCLDIRGREGKSTSWKKLSNKIATIANYLQKKGCKPGHHTILLFPHGLDYIVTLYACFVVGVTPIPLAPPDINRAKEDVPALLALCEDFEIPYILINNDTEALLKGRQVQAYLKTAGKYAAKLPPFINITKAPKFTKTLKEANYGVQSQWMDPHYPALVLCYFSSDMSRSCVKLGHDNLLALCKVQKETCRMSNSRPIMSCEQSFNGIGFVQSVLLGVYIGAPTILYSPADYQANPLVWFDNLNHFKIENAYSTFPMLQHAVNFFANVDFQNFNLVNMKNLMLPVEGRPNPEKFKRIVRAFLPNRLEEIHVSYVYSHIANPMVTTRSHMFVKPFELALDLDSLRRGLIKINDPGTGEIEENMYETRIQDVGLVPISTQVAIVHPETRRPCLSNEFGEIWVASDANGKSLYGSTDPLDKKRFAATIEGGDPRMRYIRTGDLGFLHTLQKPAGDNGALVEFQCLFYLGPIAETFEVNGLMHFYCDVEYTIERYCNEKWPVKLVSGPSCVIFHTNGETVCVVEVRKTEGILNLVPAILKVVLEVYQFVLDVIVFLAPGTLPRSRTGEKQRLQILASWVNKTLPILHVHHVKEPIYNRNSNVGQYTGSPNDQQPISPTTSVIPLVQNTNIRNSNNDNTVPFDISSLTLNDSSSLPPLLHDTTVPVADAVAGYYVNNKKNSVINLAEVENSGIAAASRTFNLLDDENWEQVEKVELDDQQQPKVLSHLPKMPISAISEEPPQLPVMSLSVNE</sequence>
<feature type="compositionally biased region" description="Polar residues" evidence="1">
    <location>
        <begin position="208"/>
        <end position="217"/>
    </location>
</feature>
<dbReference type="SMART" id="SM01137">
    <property type="entry name" value="DMAP_binding"/>
    <property type="match status" value="1"/>
</dbReference>
<evidence type="ECO:0000259" key="2">
    <source>
        <dbReference type="PROSITE" id="PS51912"/>
    </source>
</evidence>
<feature type="compositionally biased region" description="Pro residues" evidence="1">
    <location>
        <begin position="222"/>
        <end position="239"/>
    </location>
</feature>
<feature type="compositionally biased region" description="Pro residues" evidence="1">
    <location>
        <begin position="248"/>
        <end position="279"/>
    </location>
</feature>
<dbReference type="Pfam" id="PF06464">
    <property type="entry name" value="DMAP_binding"/>
    <property type="match status" value="1"/>
</dbReference>
<dbReference type="Gene3D" id="3.30.300.30">
    <property type="match status" value="2"/>
</dbReference>
<dbReference type="InterPro" id="IPR042099">
    <property type="entry name" value="ANL_N_sf"/>
</dbReference>
<dbReference type="PROSITE" id="PS51912">
    <property type="entry name" value="DMAP1_BIND"/>
    <property type="match status" value="1"/>
</dbReference>
<dbReference type="GO" id="GO:0005829">
    <property type="term" value="C:cytosol"/>
    <property type="evidence" value="ECO:0007669"/>
    <property type="project" value="TreeGrafter"/>
</dbReference>
<reference evidence="3" key="1">
    <citation type="submission" date="2021-06" db="EMBL/GenBank/DDBJ databases">
        <authorList>
            <person name="Kallberg Y."/>
            <person name="Tangrot J."/>
            <person name="Rosling A."/>
        </authorList>
    </citation>
    <scope>NUCLEOTIDE SEQUENCE</scope>
    <source>
        <strain evidence="3">FL130A</strain>
    </source>
</reference>
<keyword evidence="4" id="KW-1185">Reference proteome</keyword>
<organism evidence="3 4">
    <name type="scientific">Ambispora leptoticha</name>
    <dbReference type="NCBI Taxonomy" id="144679"/>
    <lineage>
        <taxon>Eukaryota</taxon>
        <taxon>Fungi</taxon>
        <taxon>Fungi incertae sedis</taxon>
        <taxon>Mucoromycota</taxon>
        <taxon>Glomeromycotina</taxon>
        <taxon>Glomeromycetes</taxon>
        <taxon>Archaeosporales</taxon>
        <taxon>Ambisporaceae</taxon>
        <taxon>Ambispora</taxon>
    </lineage>
</organism>
<dbReference type="PANTHER" id="PTHR22754:SF32">
    <property type="entry name" value="DISCO-INTERACTING PROTEIN 2"/>
    <property type="match status" value="1"/>
</dbReference>
<dbReference type="OrthoDB" id="69964at2759"/>
<feature type="region of interest" description="Disordered" evidence="1">
    <location>
        <begin position="114"/>
        <end position="293"/>
    </location>
</feature>
<feature type="compositionally biased region" description="Polar residues" evidence="1">
    <location>
        <begin position="136"/>
        <end position="162"/>
    </location>
</feature>
<dbReference type="InterPro" id="IPR000873">
    <property type="entry name" value="AMP-dep_synth/lig_dom"/>
</dbReference>
<comment type="caution">
    <text evidence="3">The sequence shown here is derived from an EMBL/GenBank/DDBJ whole genome shotgun (WGS) entry which is preliminary data.</text>
</comment>
<dbReference type="InterPro" id="IPR025110">
    <property type="entry name" value="AMP-bd_C"/>
</dbReference>
<evidence type="ECO:0000313" key="4">
    <source>
        <dbReference type="Proteomes" id="UP000789508"/>
    </source>
</evidence>
<dbReference type="Proteomes" id="UP000789508">
    <property type="component" value="Unassembled WGS sequence"/>
</dbReference>
<feature type="domain" description="DMAP1-binding" evidence="2">
    <location>
        <begin position="7"/>
        <end position="113"/>
    </location>
</feature>
<dbReference type="InterPro" id="IPR010506">
    <property type="entry name" value="DMAP1-bd"/>
</dbReference>
<accession>A0A9N8ZV16</accession>
<dbReference type="EMBL" id="CAJVPS010000766">
    <property type="protein sequence ID" value="CAG8507726.1"/>
    <property type="molecule type" value="Genomic_DNA"/>
</dbReference>
<evidence type="ECO:0000313" key="3">
    <source>
        <dbReference type="EMBL" id="CAG8507726.1"/>
    </source>
</evidence>
<dbReference type="Gene3D" id="3.40.50.12780">
    <property type="entry name" value="N-terminal domain of ligase-like"/>
    <property type="match status" value="2"/>
</dbReference>
<dbReference type="SUPFAM" id="SSF56801">
    <property type="entry name" value="Acetyl-CoA synthetase-like"/>
    <property type="match status" value="2"/>
</dbReference>
<gene>
    <name evidence="3" type="ORF">ALEPTO_LOCUS3811</name>
</gene>